<dbReference type="PANTHER" id="PTHR12835">
    <property type="entry name" value="BIOTIN PROTEIN LIGASE"/>
    <property type="match status" value="1"/>
</dbReference>
<comment type="caution">
    <text evidence="3">The sequence shown here is derived from an EMBL/GenBank/DDBJ whole genome shotgun (WGS) entry which is preliminary data.</text>
</comment>
<name>A0A367XUT2_9MICO</name>
<evidence type="ECO:0000313" key="3">
    <source>
        <dbReference type="EMBL" id="RCK57159.1"/>
    </source>
</evidence>
<dbReference type="InterPro" id="IPR004408">
    <property type="entry name" value="Biotin_CoA_COase_ligase"/>
</dbReference>
<dbReference type="PANTHER" id="PTHR12835:SF5">
    <property type="entry name" value="BIOTIN--PROTEIN LIGASE"/>
    <property type="match status" value="1"/>
</dbReference>
<evidence type="ECO:0000259" key="2">
    <source>
        <dbReference type="PROSITE" id="PS51733"/>
    </source>
</evidence>
<protein>
    <submittedName>
        <fullName evidence="3">Biotin--[acetyl-CoA-carboxylase] ligase</fullName>
        <ecNumber evidence="3">6.3.4.15</ecNumber>
    </submittedName>
</protein>
<proteinExistence type="predicted"/>
<dbReference type="CDD" id="cd16442">
    <property type="entry name" value="BPL"/>
    <property type="match status" value="1"/>
</dbReference>
<dbReference type="InterPro" id="IPR045864">
    <property type="entry name" value="aa-tRNA-synth_II/BPL/LPL"/>
</dbReference>
<gene>
    <name evidence="3" type="ORF">DTO57_12700</name>
</gene>
<organism evidence="3 4">
    <name type="scientific">Microbacterium sorbitolivorans</name>
    <dbReference type="NCBI Taxonomy" id="1867410"/>
    <lineage>
        <taxon>Bacteria</taxon>
        <taxon>Bacillati</taxon>
        <taxon>Actinomycetota</taxon>
        <taxon>Actinomycetes</taxon>
        <taxon>Micrococcales</taxon>
        <taxon>Microbacteriaceae</taxon>
        <taxon>Microbacterium</taxon>
    </lineage>
</organism>
<dbReference type="Gene3D" id="3.30.930.10">
    <property type="entry name" value="Bira Bifunctional Protein, Domain 2"/>
    <property type="match status" value="1"/>
</dbReference>
<dbReference type="OrthoDB" id="9807064at2"/>
<evidence type="ECO:0000313" key="4">
    <source>
        <dbReference type="Proteomes" id="UP000253508"/>
    </source>
</evidence>
<dbReference type="GO" id="GO:0005737">
    <property type="term" value="C:cytoplasm"/>
    <property type="evidence" value="ECO:0007669"/>
    <property type="project" value="TreeGrafter"/>
</dbReference>
<dbReference type="AlphaFoldDB" id="A0A367XUT2"/>
<dbReference type="EMBL" id="QORO01000005">
    <property type="protein sequence ID" value="RCK57159.1"/>
    <property type="molecule type" value="Genomic_DNA"/>
</dbReference>
<accession>A0A367XUT2</accession>
<dbReference type="RefSeq" id="WP_114118597.1">
    <property type="nucleotide sequence ID" value="NZ_BMHU01000005.1"/>
</dbReference>
<dbReference type="SUPFAM" id="SSF55681">
    <property type="entry name" value="Class II aaRS and biotin synthetases"/>
    <property type="match status" value="1"/>
</dbReference>
<reference evidence="3 4" key="1">
    <citation type="submission" date="2018-07" db="EMBL/GenBank/DDBJ databases">
        <title>Microbacterium endoborsara sp. nov., a novel actinobacterium isolated from Borszczowia aralocaspica.</title>
        <authorList>
            <person name="An D."/>
        </authorList>
    </citation>
    <scope>NUCLEOTIDE SEQUENCE [LARGE SCALE GENOMIC DNA]</scope>
    <source>
        <strain evidence="3 4">C1.15228</strain>
    </source>
</reference>
<dbReference type="InterPro" id="IPR004143">
    <property type="entry name" value="BPL_LPL_catalytic"/>
</dbReference>
<dbReference type="Pfam" id="PF03099">
    <property type="entry name" value="BPL_LplA_LipB"/>
    <property type="match status" value="1"/>
</dbReference>
<dbReference type="GO" id="GO:0004077">
    <property type="term" value="F:biotin--[biotin carboxyl-carrier protein] ligase activity"/>
    <property type="evidence" value="ECO:0007669"/>
    <property type="project" value="UniProtKB-EC"/>
</dbReference>
<dbReference type="Proteomes" id="UP000253508">
    <property type="component" value="Unassembled WGS sequence"/>
</dbReference>
<evidence type="ECO:0000256" key="1">
    <source>
        <dbReference type="ARBA" id="ARBA00022598"/>
    </source>
</evidence>
<keyword evidence="1 3" id="KW-0436">Ligase</keyword>
<dbReference type="PROSITE" id="PS51733">
    <property type="entry name" value="BPL_LPL_CATALYTIC"/>
    <property type="match status" value="1"/>
</dbReference>
<sequence length="243" mass="25298">MWSQSQSVSPRIVEAPFTGSTNADLVAALRSGEDWPHLGVLLTRDQRSGRGRLDRAWTAPPGASLAISVVLDLSRIPVERRGWIPLIAGTAMAGSAGEQLAGVGVKWPNDVLVGGRKLCGILAEVATSDRVVVGSGVNTRMTAEQLPVETAASFASLGVDVDEDALLAGYLARLGGLAERLARGSVRDEVRESCVTLGQRVTAHLPGGGGITGIATNLAEDGRLEIDGQPIGVGDIVHLRNAE</sequence>
<dbReference type="NCBIfam" id="TIGR00121">
    <property type="entry name" value="birA_ligase"/>
    <property type="match status" value="1"/>
</dbReference>
<dbReference type="Gene3D" id="2.30.30.100">
    <property type="match status" value="1"/>
</dbReference>
<keyword evidence="4" id="KW-1185">Reference proteome</keyword>
<dbReference type="EC" id="6.3.4.15" evidence="3"/>
<feature type="domain" description="BPL/LPL catalytic" evidence="2">
    <location>
        <begin position="1"/>
        <end position="182"/>
    </location>
</feature>